<evidence type="ECO:0000313" key="2">
    <source>
        <dbReference type="Proteomes" id="UP000289340"/>
    </source>
</evidence>
<keyword evidence="2" id="KW-1185">Reference proteome</keyword>
<dbReference type="Proteomes" id="UP000289340">
    <property type="component" value="Chromosome 11"/>
</dbReference>
<gene>
    <name evidence="1" type="ORF">D0Y65_030093</name>
</gene>
<protein>
    <recommendedName>
        <fullName evidence="3">DUF4219 domain-containing protein</fullName>
    </recommendedName>
</protein>
<reference evidence="1 2" key="1">
    <citation type="submission" date="2018-09" db="EMBL/GenBank/DDBJ databases">
        <title>A high-quality reference genome of wild soybean provides a powerful tool to mine soybean genomes.</title>
        <authorList>
            <person name="Xie M."/>
            <person name="Chung C.Y.L."/>
            <person name="Li M.-W."/>
            <person name="Wong F.-L."/>
            <person name="Chan T.-F."/>
            <person name="Lam H.-M."/>
        </authorList>
    </citation>
    <scope>NUCLEOTIDE SEQUENCE [LARGE SCALE GENOMIC DNA]</scope>
    <source>
        <strain evidence="2">cv. W05</strain>
        <tissue evidence="1">Hypocotyl of etiolated seedlings</tissue>
    </source>
</reference>
<comment type="caution">
    <text evidence="1">The sequence shown here is derived from an EMBL/GenBank/DDBJ whole genome shotgun (WGS) entry which is preliminary data.</text>
</comment>
<evidence type="ECO:0000313" key="1">
    <source>
        <dbReference type="EMBL" id="RZB80199.1"/>
    </source>
</evidence>
<name>A0A445I2F3_GLYSO</name>
<dbReference type="EMBL" id="QZWG01000011">
    <property type="protein sequence ID" value="RZB80199.1"/>
    <property type="molecule type" value="Genomic_DNA"/>
</dbReference>
<sequence>MMEEGFAVNKSLMFKGANYDNWKERMIAFFESTHINMWDVVEKGNQIPLDAHKNEIPRDSGRINICPYFFSTLVQEILCCVLYLKKNIPKFTTSKVLNRCGTP</sequence>
<proteinExistence type="predicted"/>
<dbReference type="AlphaFoldDB" id="A0A445I2F3"/>
<evidence type="ECO:0008006" key="3">
    <source>
        <dbReference type="Google" id="ProtNLM"/>
    </source>
</evidence>
<accession>A0A445I2F3</accession>
<organism evidence="1 2">
    <name type="scientific">Glycine soja</name>
    <name type="common">Wild soybean</name>
    <dbReference type="NCBI Taxonomy" id="3848"/>
    <lineage>
        <taxon>Eukaryota</taxon>
        <taxon>Viridiplantae</taxon>
        <taxon>Streptophyta</taxon>
        <taxon>Embryophyta</taxon>
        <taxon>Tracheophyta</taxon>
        <taxon>Spermatophyta</taxon>
        <taxon>Magnoliopsida</taxon>
        <taxon>eudicotyledons</taxon>
        <taxon>Gunneridae</taxon>
        <taxon>Pentapetalae</taxon>
        <taxon>rosids</taxon>
        <taxon>fabids</taxon>
        <taxon>Fabales</taxon>
        <taxon>Fabaceae</taxon>
        <taxon>Papilionoideae</taxon>
        <taxon>50 kb inversion clade</taxon>
        <taxon>NPAAA clade</taxon>
        <taxon>indigoferoid/millettioid clade</taxon>
        <taxon>Phaseoleae</taxon>
        <taxon>Glycine</taxon>
        <taxon>Glycine subgen. Soja</taxon>
    </lineage>
</organism>